<evidence type="ECO:0000313" key="1">
    <source>
        <dbReference type="EMBL" id="HIV01035.1"/>
    </source>
</evidence>
<evidence type="ECO:0000313" key="2">
    <source>
        <dbReference type="Proteomes" id="UP000886861"/>
    </source>
</evidence>
<organism evidence="1 2">
    <name type="scientific">Candidatus Caccopulliclostridium gallistercoris</name>
    <dbReference type="NCBI Taxonomy" id="2840719"/>
    <lineage>
        <taxon>Bacteria</taxon>
        <taxon>Bacillati</taxon>
        <taxon>Bacillota</taxon>
        <taxon>Clostridia</taxon>
        <taxon>Candidatus Caccopulliclostridium</taxon>
    </lineage>
</organism>
<gene>
    <name evidence="1" type="ORF">IAA62_00555</name>
</gene>
<reference evidence="1" key="1">
    <citation type="submission" date="2020-10" db="EMBL/GenBank/DDBJ databases">
        <authorList>
            <person name="Gilroy R."/>
        </authorList>
    </citation>
    <scope>NUCLEOTIDE SEQUENCE</scope>
    <source>
        <strain evidence="1">CHK186-9395</strain>
    </source>
</reference>
<protein>
    <submittedName>
        <fullName evidence="1">Uncharacterized protein</fullName>
    </submittedName>
</protein>
<proteinExistence type="predicted"/>
<dbReference type="Proteomes" id="UP000886861">
    <property type="component" value="Unassembled WGS sequence"/>
</dbReference>
<accession>A0A9D1NDG9</accession>
<dbReference type="AlphaFoldDB" id="A0A9D1NDG9"/>
<reference evidence="1" key="2">
    <citation type="journal article" date="2021" name="PeerJ">
        <title>Extensive microbial diversity within the chicken gut microbiome revealed by metagenomics and culture.</title>
        <authorList>
            <person name="Gilroy R."/>
            <person name="Ravi A."/>
            <person name="Getino M."/>
            <person name="Pursley I."/>
            <person name="Horton D.L."/>
            <person name="Alikhan N.F."/>
            <person name="Baker D."/>
            <person name="Gharbi K."/>
            <person name="Hall N."/>
            <person name="Watson M."/>
            <person name="Adriaenssens E.M."/>
            <person name="Foster-Nyarko E."/>
            <person name="Jarju S."/>
            <person name="Secka A."/>
            <person name="Antonio M."/>
            <person name="Oren A."/>
            <person name="Chaudhuri R.R."/>
            <person name="La Ragione R."/>
            <person name="Hildebrand F."/>
            <person name="Pallen M.J."/>
        </authorList>
    </citation>
    <scope>NUCLEOTIDE SEQUENCE</scope>
    <source>
        <strain evidence="1">CHK186-9395</strain>
    </source>
</reference>
<name>A0A9D1NDG9_9FIRM</name>
<dbReference type="EMBL" id="DVOJ01000003">
    <property type="protein sequence ID" value="HIV01035.1"/>
    <property type="molecule type" value="Genomic_DNA"/>
</dbReference>
<comment type="caution">
    <text evidence="1">The sequence shown here is derived from an EMBL/GenBank/DDBJ whole genome shotgun (WGS) entry which is preliminary data.</text>
</comment>
<sequence>MAKIYDIVSVKYVKVPTGEKYPNDYKRTNLRGKLKYSTTKTDPRTINSNWGSVRKNAYDLSSSGNAFVKWSKPKRKLVSVTQTFPDGTKEVTYYKPKRG</sequence>